<dbReference type="PANTHER" id="PTHR21301">
    <property type="entry name" value="REVERSE TRANSCRIPTASE"/>
    <property type="match status" value="1"/>
</dbReference>
<dbReference type="EMBL" id="CAAALY010009383">
    <property type="protein sequence ID" value="VEL10572.1"/>
    <property type="molecule type" value="Genomic_DNA"/>
</dbReference>
<dbReference type="CDD" id="cd00304">
    <property type="entry name" value="RT_like"/>
    <property type="match status" value="1"/>
</dbReference>
<keyword evidence="3" id="KW-1185">Reference proteome</keyword>
<organism evidence="2 3">
    <name type="scientific">Protopolystoma xenopodis</name>
    <dbReference type="NCBI Taxonomy" id="117903"/>
    <lineage>
        <taxon>Eukaryota</taxon>
        <taxon>Metazoa</taxon>
        <taxon>Spiralia</taxon>
        <taxon>Lophotrochozoa</taxon>
        <taxon>Platyhelminthes</taxon>
        <taxon>Monogenea</taxon>
        <taxon>Polyopisthocotylea</taxon>
        <taxon>Polystomatidea</taxon>
        <taxon>Polystomatidae</taxon>
        <taxon>Protopolystoma</taxon>
    </lineage>
</organism>
<dbReference type="PROSITE" id="PS50878">
    <property type="entry name" value="RT_POL"/>
    <property type="match status" value="1"/>
</dbReference>
<protein>
    <recommendedName>
        <fullName evidence="1">Reverse transcriptase domain-containing protein</fullName>
    </recommendedName>
</protein>
<dbReference type="OrthoDB" id="10018421at2759"/>
<dbReference type="PANTHER" id="PTHR21301:SF10">
    <property type="entry name" value="REVERSE TRANSCRIPTASE DOMAIN-CONTAINING PROTEIN"/>
    <property type="match status" value="1"/>
</dbReference>
<gene>
    <name evidence="2" type="ORF">PXEA_LOCUS4012</name>
</gene>
<dbReference type="InterPro" id="IPR043502">
    <property type="entry name" value="DNA/RNA_pol_sf"/>
</dbReference>
<comment type="caution">
    <text evidence="2">The sequence shown here is derived from an EMBL/GenBank/DDBJ whole genome shotgun (WGS) entry which is preliminary data.</text>
</comment>
<evidence type="ECO:0000313" key="3">
    <source>
        <dbReference type="Proteomes" id="UP000784294"/>
    </source>
</evidence>
<proteinExistence type="predicted"/>
<dbReference type="SUPFAM" id="SSF56672">
    <property type="entry name" value="DNA/RNA polymerases"/>
    <property type="match status" value="1"/>
</dbReference>
<accession>A0A448WFP0</accession>
<evidence type="ECO:0000313" key="2">
    <source>
        <dbReference type="EMBL" id="VEL10572.1"/>
    </source>
</evidence>
<sequence>MSLDVQSMYKDISDEKAVSALLEILEREDDILEAERVRKESLTRLINLTIRTTYFIFNGSIYEQIFGLPIGSPLPPLLTNVYMDKLERVFEKSPLQPRVLMPYLDDYFALWSHGKENLNELLNFINEFDERIKFTMEVEEDERLPFMGHEETYRLKIGILKSLIIRS</sequence>
<dbReference type="InterPro" id="IPR000477">
    <property type="entry name" value="RT_dom"/>
</dbReference>
<name>A0A448WFP0_9PLAT</name>
<evidence type="ECO:0000259" key="1">
    <source>
        <dbReference type="PROSITE" id="PS50878"/>
    </source>
</evidence>
<reference evidence="2" key="1">
    <citation type="submission" date="2018-11" db="EMBL/GenBank/DDBJ databases">
        <authorList>
            <consortium name="Pathogen Informatics"/>
        </authorList>
    </citation>
    <scope>NUCLEOTIDE SEQUENCE</scope>
</reference>
<feature type="domain" description="Reverse transcriptase" evidence="1">
    <location>
        <begin position="1"/>
        <end position="161"/>
    </location>
</feature>
<dbReference type="Proteomes" id="UP000784294">
    <property type="component" value="Unassembled WGS sequence"/>
</dbReference>
<dbReference type="AlphaFoldDB" id="A0A448WFP0"/>